<keyword evidence="7" id="KW-1185">Reference proteome</keyword>
<sequence length="894" mass="100949">VRRRGVVGRIPTFHSGDPDKKEQLSGTSSPHFYYYFDKTICSRTRYVWCKYFYRICRIRNLCPHSSADMSALGRLPHITDNAGWHLPQFGARFVPDMALNDWQHRDAVTQSPQSGSQPSRKAHHQLRGAGSVSSLDSKHRGGTGMVDVAAELERVTREKLALEARVNELTMYQSEATALRSEVHKLQEERLEMERMHDVAHSPLSDSEKEQLLARQHSNAMAELPDTSCSTPDWDKQSSSSLSEVSVACLQDRIMQMEETHYSTNEELQATLQELADLQVQLTELQADNERLAEEKSVLLESLCRQTEKLEDSRSKVDTLQELLLHRDQGESCTEREQKLVELLKGAQEEREALLLKQEDLTSQLTEMQQTAELQGQEASRLADRVRLLESTVDATHAERKQLDQELALAKEESSSRSIEISRLTTLLDNARAKIEELEQAREVGDKTELDEMLDNARKEKDALESQVATLQEQLSRSQCEVARLKDQLSHIQEECKVVRNNAKSAVSDLEYQCSVVRQEKQQLATDLQVLQESVSELQVQCQCHLEDKRQLKAVLSETQRHLGEVERRLAEQEQALAEEKRLRQEESSEWDQFQSDLLMTVRVANDFKTEAQQELEKLVMENKNLRDKLRSVEAQLEKMKATQKHSVPVSPAVPVVPTETTTLLDMAAVRRQHKVGVSRQDSRLSVKSLIESIENATKQAKAGPGSRSSSTSSLSSIASGAPPTPTSPRRRLASETPLRDQQQTTNTAANKIQPLRKNTLSEKPSSQDEEVSAPNPVSILANKTMDFVRRNSYGDLSERKDPLSGLVKNGGSKRNALLKWCQNKTVGYRNIDITNFSSSWNDGLALCAILHSYLPERVPYDSLTQSEKRRNFTIAFAAAESVGIPTTLIHHNH</sequence>
<dbReference type="PANTHER" id="PTHR23167:SF69">
    <property type="entry name" value="FI18193P1"/>
    <property type="match status" value="1"/>
</dbReference>
<evidence type="ECO:0000259" key="5">
    <source>
        <dbReference type="PROSITE" id="PS50021"/>
    </source>
</evidence>
<feature type="coiled-coil region" evidence="3">
    <location>
        <begin position="145"/>
        <end position="196"/>
    </location>
</feature>
<evidence type="ECO:0000313" key="7">
    <source>
        <dbReference type="Proteomes" id="UP001233999"/>
    </source>
</evidence>
<evidence type="ECO:0000256" key="3">
    <source>
        <dbReference type="SAM" id="Coils"/>
    </source>
</evidence>
<feature type="coiled-coil region" evidence="3">
    <location>
        <begin position="265"/>
        <end position="302"/>
    </location>
</feature>
<feature type="non-terminal residue" evidence="6">
    <location>
        <position position="1"/>
    </location>
</feature>
<comment type="similarity">
    <text evidence="1">Belongs to the cytospin-A family.</text>
</comment>
<feature type="region of interest" description="Disordered" evidence="4">
    <location>
        <begin position="698"/>
        <end position="778"/>
    </location>
</feature>
<proteinExistence type="inferred from homology"/>
<evidence type="ECO:0000256" key="4">
    <source>
        <dbReference type="SAM" id="MobiDB-lite"/>
    </source>
</evidence>
<dbReference type="Gene3D" id="1.10.418.10">
    <property type="entry name" value="Calponin-like domain"/>
    <property type="match status" value="1"/>
</dbReference>
<comment type="caution">
    <text evidence="6">The sequence shown here is derived from an EMBL/GenBank/DDBJ whole genome shotgun (WGS) entry which is preliminary data.</text>
</comment>
<evidence type="ECO:0000313" key="6">
    <source>
        <dbReference type="EMBL" id="KAJ9594516.1"/>
    </source>
</evidence>
<evidence type="ECO:0000256" key="2">
    <source>
        <dbReference type="ARBA" id="ARBA00023054"/>
    </source>
</evidence>
<dbReference type="FunFam" id="1.10.418.10:FF:000020">
    <property type="entry name" value="Cytospin-A isoform 1"/>
    <property type="match status" value="1"/>
</dbReference>
<keyword evidence="2 3" id="KW-0175">Coiled coil</keyword>
<protein>
    <recommendedName>
        <fullName evidence="5">Calponin-homology (CH) domain-containing protein</fullName>
    </recommendedName>
</protein>
<feature type="compositionally biased region" description="Low complexity" evidence="4">
    <location>
        <begin position="703"/>
        <end position="722"/>
    </location>
</feature>
<feature type="compositionally biased region" description="Polar residues" evidence="4">
    <location>
        <begin position="108"/>
        <end position="119"/>
    </location>
</feature>
<feature type="region of interest" description="Disordered" evidence="4">
    <location>
        <begin position="1"/>
        <end position="25"/>
    </location>
</feature>
<accession>A0AAD8A8L1</accession>
<name>A0AAD8A8L1_DIPPU</name>
<feature type="non-terminal residue" evidence="6">
    <location>
        <position position="894"/>
    </location>
</feature>
<feature type="coiled-coil region" evidence="3">
    <location>
        <begin position="344"/>
        <end position="643"/>
    </location>
</feature>
<organism evidence="6 7">
    <name type="scientific">Diploptera punctata</name>
    <name type="common">Pacific beetle cockroach</name>
    <dbReference type="NCBI Taxonomy" id="6984"/>
    <lineage>
        <taxon>Eukaryota</taxon>
        <taxon>Metazoa</taxon>
        <taxon>Ecdysozoa</taxon>
        <taxon>Arthropoda</taxon>
        <taxon>Hexapoda</taxon>
        <taxon>Insecta</taxon>
        <taxon>Pterygota</taxon>
        <taxon>Neoptera</taxon>
        <taxon>Polyneoptera</taxon>
        <taxon>Dictyoptera</taxon>
        <taxon>Blattodea</taxon>
        <taxon>Blaberoidea</taxon>
        <taxon>Blaberidae</taxon>
        <taxon>Diplopterinae</taxon>
        <taxon>Diploptera</taxon>
    </lineage>
</organism>
<dbReference type="InterPro" id="IPR050540">
    <property type="entry name" value="F-actin_Monoox_Mical"/>
</dbReference>
<feature type="compositionally biased region" description="Polar residues" evidence="4">
    <location>
        <begin position="740"/>
        <end position="765"/>
    </location>
</feature>
<dbReference type="PANTHER" id="PTHR23167">
    <property type="entry name" value="CALPONIN HOMOLOGY DOMAIN-CONTAINING PROTEIN DDB_G0272472-RELATED"/>
    <property type="match status" value="1"/>
</dbReference>
<dbReference type="SMART" id="SM00033">
    <property type="entry name" value="CH"/>
    <property type="match status" value="1"/>
</dbReference>
<dbReference type="Proteomes" id="UP001233999">
    <property type="component" value="Unassembled WGS sequence"/>
</dbReference>
<dbReference type="Pfam" id="PF00307">
    <property type="entry name" value="CH"/>
    <property type="match status" value="1"/>
</dbReference>
<evidence type="ECO:0000256" key="1">
    <source>
        <dbReference type="ARBA" id="ARBA00009452"/>
    </source>
</evidence>
<dbReference type="InterPro" id="IPR001715">
    <property type="entry name" value="CH_dom"/>
</dbReference>
<reference evidence="6" key="2">
    <citation type="submission" date="2023-05" db="EMBL/GenBank/DDBJ databases">
        <authorList>
            <person name="Fouks B."/>
        </authorList>
    </citation>
    <scope>NUCLEOTIDE SEQUENCE</scope>
    <source>
        <strain evidence="6">Stay&amp;Tobe</strain>
        <tissue evidence="6">Testes</tissue>
    </source>
</reference>
<dbReference type="SUPFAM" id="SSF47576">
    <property type="entry name" value="Calponin-homology domain, CH-domain"/>
    <property type="match status" value="1"/>
</dbReference>
<dbReference type="PROSITE" id="PS50021">
    <property type="entry name" value="CH"/>
    <property type="match status" value="1"/>
</dbReference>
<reference evidence="6" key="1">
    <citation type="journal article" date="2023" name="IScience">
        <title>Live-bearing cockroach genome reveals convergent evolutionary mechanisms linked to viviparity in insects and beyond.</title>
        <authorList>
            <person name="Fouks B."/>
            <person name="Harrison M.C."/>
            <person name="Mikhailova A.A."/>
            <person name="Marchal E."/>
            <person name="English S."/>
            <person name="Carruthers M."/>
            <person name="Jennings E.C."/>
            <person name="Chiamaka E.L."/>
            <person name="Frigard R.A."/>
            <person name="Pippel M."/>
            <person name="Attardo G.M."/>
            <person name="Benoit J.B."/>
            <person name="Bornberg-Bauer E."/>
            <person name="Tobe S.S."/>
        </authorList>
    </citation>
    <scope>NUCLEOTIDE SEQUENCE</scope>
    <source>
        <strain evidence="6">Stay&amp;Tobe</strain>
    </source>
</reference>
<gene>
    <name evidence="6" type="ORF">L9F63_014053</name>
</gene>
<dbReference type="EMBL" id="JASPKZ010003042">
    <property type="protein sequence ID" value="KAJ9594516.1"/>
    <property type="molecule type" value="Genomic_DNA"/>
</dbReference>
<feature type="region of interest" description="Disordered" evidence="4">
    <location>
        <begin position="107"/>
        <end position="142"/>
    </location>
</feature>
<dbReference type="AlphaFoldDB" id="A0AAD8A8L1"/>
<dbReference type="InterPro" id="IPR036872">
    <property type="entry name" value="CH_dom_sf"/>
</dbReference>
<dbReference type="Gene3D" id="1.10.287.1490">
    <property type="match status" value="1"/>
</dbReference>
<feature type="domain" description="Calponin-homology (CH)" evidence="5">
    <location>
        <begin position="812"/>
        <end position="894"/>
    </location>
</feature>